<organism evidence="3 4">
    <name type="scientific">Ktedonospora formicarum</name>
    <dbReference type="NCBI Taxonomy" id="2778364"/>
    <lineage>
        <taxon>Bacteria</taxon>
        <taxon>Bacillati</taxon>
        <taxon>Chloroflexota</taxon>
        <taxon>Ktedonobacteria</taxon>
        <taxon>Ktedonobacterales</taxon>
        <taxon>Ktedonobacteraceae</taxon>
        <taxon>Ktedonospora</taxon>
    </lineage>
</organism>
<evidence type="ECO:0000313" key="4">
    <source>
        <dbReference type="Proteomes" id="UP000612362"/>
    </source>
</evidence>
<dbReference type="SUPFAM" id="SSF53474">
    <property type="entry name" value="alpha/beta-Hydrolases"/>
    <property type="match status" value="1"/>
</dbReference>
<dbReference type="AlphaFoldDB" id="A0A8J3MYT5"/>
<proteinExistence type="predicted"/>
<dbReference type="InterPro" id="IPR000639">
    <property type="entry name" value="Epox_hydrolase-like"/>
</dbReference>
<dbReference type="InterPro" id="IPR029058">
    <property type="entry name" value="AB_hydrolase_fold"/>
</dbReference>
<evidence type="ECO:0000256" key="1">
    <source>
        <dbReference type="ARBA" id="ARBA00022801"/>
    </source>
</evidence>
<keyword evidence="1 3" id="KW-0378">Hydrolase</keyword>
<evidence type="ECO:0000259" key="2">
    <source>
        <dbReference type="Pfam" id="PF00561"/>
    </source>
</evidence>
<dbReference type="PANTHER" id="PTHR43329">
    <property type="entry name" value="EPOXIDE HYDROLASE"/>
    <property type="match status" value="1"/>
</dbReference>
<dbReference type="Gene3D" id="3.40.50.1820">
    <property type="entry name" value="alpha/beta hydrolase"/>
    <property type="match status" value="1"/>
</dbReference>
<evidence type="ECO:0000313" key="3">
    <source>
        <dbReference type="EMBL" id="GHO51266.1"/>
    </source>
</evidence>
<reference evidence="3" key="1">
    <citation type="submission" date="2020-10" db="EMBL/GenBank/DDBJ databases">
        <title>Taxonomic study of unclassified bacteria belonging to the class Ktedonobacteria.</title>
        <authorList>
            <person name="Yabe S."/>
            <person name="Wang C.M."/>
            <person name="Zheng Y."/>
            <person name="Sakai Y."/>
            <person name="Cavaletti L."/>
            <person name="Monciardini P."/>
            <person name="Donadio S."/>
        </authorList>
    </citation>
    <scope>NUCLEOTIDE SEQUENCE</scope>
    <source>
        <strain evidence="3">SOSP1-1</strain>
    </source>
</reference>
<dbReference type="InterPro" id="IPR000073">
    <property type="entry name" value="AB_hydrolase_1"/>
</dbReference>
<gene>
    <name evidence="3" type="ORF">KSX_94290</name>
</gene>
<name>A0A8J3MYT5_9CHLR</name>
<feature type="domain" description="AB hydrolase-1" evidence="2">
    <location>
        <begin position="40"/>
        <end position="183"/>
    </location>
</feature>
<protein>
    <submittedName>
        <fullName evidence="3">Epoxide hydrolase</fullName>
    </submittedName>
</protein>
<dbReference type="Pfam" id="PF00561">
    <property type="entry name" value="Abhydrolase_1"/>
    <property type="match status" value="1"/>
</dbReference>
<sequence length="355" mass="40243">MTQQDENRISERADLSITEHTVKTERHTTFYLAAGPENGPLIIFVHGWPELSASWRHQLPTLAALGFRAIAPDMRGYGRSSVYSQPADYAQEHIVGDMLELLDALGREKAVWVGHDWGSPVVWNLASHHPDRCYAVASLCVPYYTLERGLDQLLALVNREVYPENEFPAGQWDYMLYYEENVAEAIAPMDANVFRFVKLLFRKGDPTGEGKPAPTATARRSHGIHGMSTIPDLPRDTDVLTEEALSIYVSALERNGFYAPACWYLNHGVNAEYAMTAQNGGYLEMPVLFLNARYDYICECTHSRLAEPMHTYCRQLTEETIRSGHWMAQEKPIEVNAALVKWLATRVPEVWPQQK</sequence>
<keyword evidence="4" id="KW-1185">Reference proteome</keyword>
<dbReference type="PRINTS" id="PR00412">
    <property type="entry name" value="EPOXHYDRLASE"/>
</dbReference>
<dbReference type="RefSeq" id="WP_220200197.1">
    <property type="nucleotide sequence ID" value="NZ_BNJF01000011.1"/>
</dbReference>
<dbReference type="EMBL" id="BNJF01000011">
    <property type="protein sequence ID" value="GHO51266.1"/>
    <property type="molecule type" value="Genomic_DNA"/>
</dbReference>
<comment type="caution">
    <text evidence="3">The sequence shown here is derived from an EMBL/GenBank/DDBJ whole genome shotgun (WGS) entry which is preliminary data.</text>
</comment>
<dbReference type="GO" id="GO:0016787">
    <property type="term" value="F:hydrolase activity"/>
    <property type="evidence" value="ECO:0007669"/>
    <property type="project" value="UniProtKB-KW"/>
</dbReference>
<dbReference type="Proteomes" id="UP000612362">
    <property type="component" value="Unassembled WGS sequence"/>
</dbReference>
<accession>A0A8J3MYT5</accession>